<proteinExistence type="predicted"/>
<name>A0AAV5IFP7_9ROSI</name>
<keyword evidence="2" id="KW-1185">Reference proteome</keyword>
<organism evidence="1 2">
    <name type="scientific">Rubroshorea leprosula</name>
    <dbReference type="NCBI Taxonomy" id="152421"/>
    <lineage>
        <taxon>Eukaryota</taxon>
        <taxon>Viridiplantae</taxon>
        <taxon>Streptophyta</taxon>
        <taxon>Embryophyta</taxon>
        <taxon>Tracheophyta</taxon>
        <taxon>Spermatophyta</taxon>
        <taxon>Magnoliopsida</taxon>
        <taxon>eudicotyledons</taxon>
        <taxon>Gunneridae</taxon>
        <taxon>Pentapetalae</taxon>
        <taxon>rosids</taxon>
        <taxon>malvids</taxon>
        <taxon>Malvales</taxon>
        <taxon>Dipterocarpaceae</taxon>
        <taxon>Rubroshorea</taxon>
    </lineage>
</organism>
<accession>A0AAV5IFP7</accession>
<evidence type="ECO:0000313" key="2">
    <source>
        <dbReference type="Proteomes" id="UP001054252"/>
    </source>
</evidence>
<protein>
    <submittedName>
        <fullName evidence="1">Uncharacterized protein</fullName>
    </submittedName>
</protein>
<evidence type="ECO:0000313" key="1">
    <source>
        <dbReference type="EMBL" id="GKU96961.1"/>
    </source>
</evidence>
<dbReference type="AlphaFoldDB" id="A0AAV5IFP7"/>
<sequence length="110" mass="12389">MTAATAIFGLRIQELRFGSAIKHTGRDTMVPKRLLKKTTTNSAGYIFITCGCEVVKNREKPENDGKYEGKSWYEVSDGRSKSWRAFNCNHGCKWQHFPVSVPPCHGCFSS</sequence>
<dbReference type="Proteomes" id="UP001054252">
    <property type="component" value="Unassembled WGS sequence"/>
</dbReference>
<comment type="caution">
    <text evidence="1">The sequence shown here is derived from an EMBL/GenBank/DDBJ whole genome shotgun (WGS) entry which is preliminary data.</text>
</comment>
<dbReference type="EMBL" id="BPVZ01000011">
    <property type="protein sequence ID" value="GKU96961.1"/>
    <property type="molecule type" value="Genomic_DNA"/>
</dbReference>
<reference evidence="1 2" key="1">
    <citation type="journal article" date="2021" name="Commun. Biol.">
        <title>The genome of Shorea leprosula (Dipterocarpaceae) highlights the ecological relevance of drought in aseasonal tropical rainforests.</title>
        <authorList>
            <person name="Ng K.K.S."/>
            <person name="Kobayashi M.J."/>
            <person name="Fawcett J.A."/>
            <person name="Hatakeyama M."/>
            <person name="Paape T."/>
            <person name="Ng C.H."/>
            <person name="Ang C.C."/>
            <person name="Tnah L.H."/>
            <person name="Lee C.T."/>
            <person name="Nishiyama T."/>
            <person name="Sese J."/>
            <person name="O'Brien M.J."/>
            <person name="Copetti D."/>
            <person name="Mohd Noor M.I."/>
            <person name="Ong R.C."/>
            <person name="Putra M."/>
            <person name="Sireger I.Z."/>
            <person name="Indrioko S."/>
            <person name="Kosugi Y."/>
            <person name="Izuno A."/>
            <person name="Isagi Y."/>
            <person name="Lee S.L."/>
            <person name="Shimizu K.K."/>
        </authorList>
    </citation>
    <scope>NUCLEOTIDE SEQUENCE [LARGE SCALE GENOMIC DNA]</scope>
    <source>
        <strain evidence="1">214</strain>
    </source>
</reference>
<gene>
    <name evidence="1" type="ORF">SLEP1_g10141</name>
</gene>